<feature type="transmembrane region" description="Helical" evidence="1">
    <location>
        <begin position="90"/>
        <end position="109"/>
    </location>
</feature>
<feature type="transmembrane region" description="Helical" evidence="1">
    <location>
        <begin position="116"/>
        <end position="137"/>
    </location>
</feature>
<evidence type="ECO:0000256" key="1">
    <source>
        <dbReference type="SAM" id="Phobius"/>
    </source>
</evidence>
<gene>
    <name evidence="2" type="ORF">KL86PLE_130669</name>
</gene>
<reference evidence="2" key="1">
    <citation type="submission" date="2016-08" db="EMBL/GenBank/DDBJ databases">
        <authorList>
            <person name="Seilhamer J.J."/>
        </authorList>
    </citation>
    <scope>NUCLEOTIDE SEQUENCE</scope>
    <source>
        <strain evidence="2">86</strain>
    </source>
</reference>
<sequence>MKLTPFLRIALAVTAAASLVAGLTGGLARLGVVAPVGDTADMHGAIMASGFFGTLISLERAVADGRLAALLVPAVSAAGAVLLLCGYAEATAPLFLVAGLGLTALTALAAWKLPTLFTGLMTIAAALWPLGTIFWISGQSLPEVGYVWLGFLILTVVAERIELSRLLRPTLAARVLLVVLVGLFALALGLGQPWQGSALLSLSLAGIALWLLREDIALRTVRTRGFARFSALLLICGYGWLIVAAASLALLPPGETVYGHDAAIHAIAVGFILSMVFAHAPIILPAVTGAPVRYVAVLYLPAALLQAAIGLRIAFDAMEATEKLYFPAWLTIAAIAIYVALLLGTMAVRPKATAAA</sequence>
<feature type="transmembrane region" description="Helical" evidence="1">
    <location>
        <begin position="194"/>
        <end position="212"/>
    </location>
</feature>
<feature type="transmembrane region" description="Helical" evidence="1">
    <location>
        <begin position="327"/>
        <end position="348"/>
    </location>
</feature>
<feature type="transmembrane region" description="Helical" evidence="1">
    <location>
        <begin position="232"/>
        <end position="251"/>
    </location>
</feature>
<keyword evidence="1" id="KW-0472">Membrane</keyword>
<feature type="transmembrane region" description="Helical" evidence="1">
    <location>
        <begin position="171"/>
        <end position="188"/>
    </location>
</feature>
<keyword evidence="1" id="KW-1133">Transmembrane helix</keyword>
<feature type="transmembrane region" description="Helical" evidence="1">
    <location>
        <begin position="40"/>
        <end position="58"/>
    </location>
</feature>
<name>A0A212LCQ6_9HYPH</name>
<feature type="transmembrane region" description="Helical" evidence="1">
    <location>
        <begin position="263"/>
        <end position="284"/>
    </location>
</feature>
<organism evidence="2">
    <name type="scientific">uncultured Pleomorphomonas sp</name>
    <dbReference type="NCBI Taxonomy" id="442121"/>
    <lineage>
        <taxon>Bacteria</taxon>
        <taxon>Pseudomonadati</taxon>
        <taxon>Pseudomonadota</taxon>
        <taxon>Alphaproteobacteria</taxon>
        <taxon>Hyphomicrobiales</taxon>
        <taxon>Pleomorphomonadaceae</taxon>
        <taxon>Pleomorphomonas</taxon>
        <taxon>environmental samples</taxon>
    </lineage>
</organism>
<accession>A0A212LCQ6</accession>
<feature type="transmembrane region" description="Helical" evidence="1">
    <location>
        <begin position="143"/>
        <end position="159"/>
    </location>
</feature>
<keyword evidence="1" id="KW-0812">Transmembrane</keyword>
<dbReference type="AlphaFoldDB" id="A0A212LCQ6"/>
<protein>
    <recommendedName>
        <fullName evidence="3">NnrS family protein</fullName>
    </recommendedName>
</protein>
<feature type="transmembrane region" description="Helical" evidence="1">
    <location>
        <begin position="296"/>
        <end position="315"/>
    </location>
</feature>
<proteinExistence type="predicted"/>
<evidence type="ECO:0000313" key="2">
    <source>
        <dbReference type="EMBL" id="SCM75268.1"/>
    </source>
</evidence>
<evidence type="ECO:0008006" key="3">
    <source>
        <dbReference type="Google" id="ProtNLM"/>
    </source>
</evidence>
<feature type="transmembrane region" description="Helical" evidence="1">
    <location>
        <begin position="67"/>
        <end position="84"/>
    </location>
</feature>
<dbReference type="RefSeq" id="WP_288200027.1">
    <property type="nucleotide sequence ID" value="NZ_LT608334.1"/>
</dbReference>
<dbReference type="EMBL" id="FMJD01000005">
    <property type="protein sequence ID" value="SCM75268.1"/>
    <property type="molecule type" value="Genomic_DNA"/>
</dbReference>